<dbReference type="FunFam" id="3.40.1210.10:FF:000001">
    <property type="entry name" value="5'/3'-nucleotidase SurE"/>
    <property type="match status" value="1"/>
</dbReference>
<comment type="cofactor">
    <cofactor evidence="2">
        <name>Mg(2+)</name>
        <dbReference type="ChEBI" id="CHEBI:18420"/>
    </cofactor>
</comment>
<evidence type="ECO:0000256" key="2">
    <source>
        <dbReference type="ARBA" id="ARBA00001946"/>
    </source>
</evidence>
<reference evidence="11" key="1">
    <citation type="submission" date="2019-08" db="EMBL/GenBank/DDBJ databases">
        <authorList>
            <person name="Kucharzyk K."/>
            <person name="Murdoch R.W."/>
            <person name="Higgins S."/>
            <person name="Loffler F."/>
        </authorList>
    </citation>
    <scope>NUCLEOTIDE SEQUENCE</scope>
</reference>
<name>A0A645ACF5_9ZZZZ</name>
<proteinExistence type="inferred from homology"/>
<dbReference type="NCBIfam" id="TIGR00087">
    <property type="entry name" value="surE"/>
    <property type="match status" value="1"/>
</dbReference>
<dbReference type="SUPFAM" id="SSF64167">
    <property type="entry name" value="SurE-like"/>
    <property type="match status" value="1"/>
</dbReference>
<dbReference type="AlphaFoldDB" id="A0A645ACF5"/>
<comment type="similarity">
    <text evidence="4">Belongs to the SurE nucleotidase family.</text>
</comment>
<dbReference type="PANTHER" id="PTHR30457">
    <property type="entry name" value="5'-NUCLEOTIDASE SURE"/>
    <property type="match status" value="1"/>
</dbReference>
<dbReference type="NCBIfam" id="NF001492">
    <property type="entry name" value="PRK00346.2-2"/>
    <property type="match status" value="1"/>
</dbReference>
<evidence type="ECO:0000259" key="10">
    <source>
        <dbReference type="Pfam" id="PF01975"/>
    </source>
</evidence>
<dbReference type="EC" id="3.1.3.5" evidence="5"/>
<evidence type="ECO:0000256" key="1">
    <source>
        <dbReference type="ARBA" id="ARBA00000815"/>
    </source>
</evidence>
<comment type="subcellular location">
    <subcellularLocation>
        <location evidence="3">Cytoplasm</location>
    </subcellularLocation>
</comment>
<dbReference type="GO" id="GO:0000166">
    <property type="term" value="F:nucleotide binding"/>
    <property type="evidence" value="ECO:0007669"/>
    <property type="project" value="UniProtKB-KW"/>
</dbReference>
<evidence type="ECO:0000256" key="4">
    <source>
        <dbReference type="ARBA" id="ARBA00011062"/>
    </source>
</evidence>
<dbReference type="PANTHER" id="PTHR30457:SF12">
    <property type="entry name" value="5'_3'-NUCLEOTIDASE SURE"/>
    <property type="match status" value="1"/>
</dbReference>
<evidence type="ECO:0000256" key="6">
    <source>
        <dbReference type="ARBA" id="ARBA00022490"/>
    </source>
</evidence>
<sequence>MRILVSNDDGINAAGIYQLAKALTKLGKVNVVSPESERSASGHSITMHKPLRSNRIDLYGNGIDAWSINGTPSDCVKFALDVLLKEEIDLVVSGINRGSNMGTDVLYSGTVSAAIEGAMHGKPSIALSLCCYENCDFELAAELAVAICKELYDTGIEKDIVMNVNIPHIPRELINGVKITRLGVRKYKNCFEERKDPRGKSYYWLAGELAETENNGDTDINAVKDNYISITPIKIDLTSTETLEKMKNENWDLIIK</sequence>
<keyword evidence="9 11" id="KW-0378">Hydrolase</keyword>
<comment type="catalytic activity">
    <reaction evidence="1">
        <text>a ribonucleoside 5'-phosphate + H2O = a ribonucleoside + phosphate</text>
        <dbReference type="Rhea" id="RHEA:12484"/>
        <dbReference type="ChEBI" id="CHEBI:15377"/>
        <dbReference type="ChEBI" id="CHEBI:18254"/>
        <dbReference type="ChEBI" id="CHEBI:43474"/>
        <dbReference type="ChEBI" id="CHEBI:58043"/>
        <dbReference type="EC" id="3.1.3.5"/>
    </reaction>
</comment>
<evidence type="ECO:0000256" key="3">
    <source>
        <dbReference type="ARBA" id="ARBA00004496"/>
    </source>
</evidence>
<evidence type="ECO:0000313" key="11">
    <source>
        <dbReference type="EMBL" id="MPM50707.1"/>
    </source>
</evidence>
<organism evidence="11">
    <name type="scientific">bioreactor metagenome</name>
    <dbReference type="NCBI Taxonomy" id="1076179"/>
    <lineage>
        <taxon>unclassified sequences</taxon>
        <taxon>metagenomes</taxon>
        <taxon>ecological metagenomes</taxon>
    </lineage>
</organism>
<gene>
    <name evidence="11" type="primary">surE_22</name>
    <name evidence="11" type="ORF">SDC9_97450</name>
</gene>
<dbReference type="InterPro" id="IPR036523">
    <property type="entry name" value="SurE-like_sf"/>
</dbReference>
<dbReference type="Pfam" id="PF01975">
    <property type="entry name" value="SurE"/>
    <property type="match status" value="1"/>
</dbReference>
<keyword evidence="7" id="KW-0479">Metal-binding</keyword>
<protein>
    <recommendedName>
        <fullName evidence="5">5'-nucleotidase</fullName>
        <ecNumber evidence="5">3.1.3.5</ecNumber>
    </recommendedName>
</protein>
<feature type="domain" description="Survival protein SurE-like phosphatase/nucleotidase" evidence="10">
    <location>
        <begin position="3"/>
        <end position="188"/>
    </location>
</feature>
<keyword evidence="6" id="KW-0963">Cytoplasm</keyword>
<dbReference type="GO" id="GO:0008253">
    <property type="term" value="F:5'-nucleotidase activity"/>
    <property type="evidence" value="ECO:0007669"/>
    <property type="project" value="UniProtKB-EC"/>
</dbReference>
<keyword evidence="8" id="KW-0547">Nucleotide-binding</keyword>
<dbReference type="NCBIfam" id="NF001490">
    <property type="entry name" value="PRK00346.1-4"/>
    <property type="match status" value="1"/>
</dbReference>
<evidence type="ECO:0000256" key="7">
    <source>
        <dbReference type="ARBA" id="ARBA00022723"/>
    </source>
</evidence>
<dbReference type="Gene3D" id="3.40.1210.10">
    <property type="entry name" value="Survival protein SurE-like phosphatase/nucleotidase"/>
    <property type="match status" value="1"/>
</dbReference>
<dbReference type="GO" id="GO:0046872">
    <property type="term" value="F:metal ion binding"/>
    <property type="evidence" value="ECO:0007669"/>
    <property type="project" value="UniProtKB-KW"/>
</dbReference>
<dbReference type="GO" id="GO:0004309">
    <property type="term" value="F:exopolyphosphatase activity"/>
    <property type="evidence" value="ECO:0007669"/>
    <property type="project" value="TreeGrafter"/>
</dbReference>
<dbReference type="GO" id="GO:0005737">
    <property type="term" value="C:cytoplasm"/>
    <property type="evidence" value="ECO:0007669"/>
    <property type="project" value="UniProtKB-SubCell"/>
</dbReference>
<dbReference type="InterPro" id="IPR030048">
    <property type="entry name" value="SurE"/>
</dbReference>
<evidence type="ECO:0000256" key="9">
    <source>
        <dbReference type="ARBA" id="ARBA00022801"/>
    </source>
</evidence>
<accession>A0A645ACF5</accession>
<dbReference type="HAMAP" id="MF_00060">
    <property type="entry name" value="SurE"/>
    <property type="match status" value="1"/>
</dbReference>
<dbReference type="InterPro" id="IPR002828">
    <property type="entry name" value="SurE-like_Pase/nucleotidase"/>
</dbReference>
<comment type="caution">
    <text evidence="11">The sequence shown here is derived from an EMBL/GenBank/DDBJ whole genome shotgun (WGS) entry which is preliminary data.</text>
</comment>
<dbReference type="GO" id="GO:0008254">
    <property type="term" value="F:3'-nucleotidase activity"/>
    <property type="evidence" value="ECO:0007669"/>
    <property type="project" value="TreeGrafter"/>
</dbReference>
<dbReference type="EMBL" id="VSSQ01013086">
    <property type="protein sequence ID" value="MPM50707.1"/>
    <property type="molecule type" value="Genomic_DNA"/>
</dbReference>
<evidence type="ECO:0000256" key="8">
    <source>
        <dbReference type="ARBA" id="ARBA00022741"/>
    </source>
</evidence>
<evidence type="ECO:0000256" key="5">
    <source>
        <dbReference type="ARBA" id="ARBA00012643"/>
    </source>
</evidence>